<dbReference type="Pfam" id="PF07162">
    <property type="entry name" value="B9-C2"/>
    <property type="match status" value="1"/>
</dbReference>
<dbReference type="PANTHER" id="PTHR12968">
    <property type="entry name" value="B9 DOMAIN-CONTAINING"/>
    <property type="match status" value="1"/>
</dbReference>
<evidence type="ECO:0000256" key="3">
    <source>
        <dbReference type="ARBA" id="ARBA00022794"/>
    </source>
</evidence>
<keyword evidence="5" id="KW-0966">Cell projection</keyword>
<keyword evidence="4" id="KW-0206">Cytoskeleton</keyword>
<evidence type="ECO:0000256" key="7">
    <source>
        <dbReference type="ARBA" id="ARBA00039274"/>
    </source>
</evidence>
<evidence type="ECO:0000256" key="1">
    <source>
        <dbReference type="ARBA" id="ARBA00004120"/>
    </source>
</evidence>
<evidence type="ECO:0000256" key="2">
    <source>
        <dbReference type="ARBA" id="ARBA00022490"/>
    </source>
</evidence>
<evidence type="ECO:0000313" key="8">
    <source>
        <dbReference type="EMBL" id="KAK5641548.1"/>
    </source>
</evidence>
<keyword evidence="2" id="KW-0963">Cytoplasm</keyword>
<evidence type="ECO:0000313" key="9">
    <source>
        <dbReference type="Proteomes" id="UP001329430"/>
    </source>
</evidence>
<dbReference type="PANTHER" id="PTHR12968:SF1">
    <property type="entry name" value="B9 DOMAIN-CONTAINING PROTEIN 1"/>
    <property type="match status" value="1"/>
</dbReference>
<keyword evidence="9" id="KW-1185">Reference proteome</keyword>
<dbReference type="EMBL" id="JAVRBK010000007">
    <property type="protein sequence ID" value="KAK5641548.1"/>
    <property type="molecule type" value="Genomic_DNA"/>
</dbReference>
<dbReference type="Proteomes" id="UP001329430">
    <property type="component" value="Chromosome 7"/>
</dbReference>
<reference evidence="8 9" key="1">
    <citation type="journal article" date="2024" name="Insects">
        <title>An Improved Chromosome-Level Genome Assembly of the Firefly Pyrocoelia pectoralis.</title>
        <authorList>
            <person name="Fu X."/>
            <person name="Meyer-Rochow V.B."/>
            <person name="Ballantyne L."/>
            <person name="Zhu X."/>
        </authorList>
    </citation>
    <scope>NUCLEOTIDE SEQUENCE [LARGE SCALE GENOMIC DNA]</scope>
    <source>
        <strain evidence="8">XCY_ONT2</strain>
    </source>
</reference>
<proteinExistence type="inferred from homology"/>
<name>A0AAN7V7C5_9COLE</name>
<evidence type="ECO:0000256" key="6">
    <source>
        <dbReference type="ARBA" id="ARBA00038411"/>
    </source>
</evidence>
<dbReference type="InterPro" id="IPR010796">
    <property type="entry name" value="C2_B9-type_dom"/>
</dbReference>
<comment type="subcellular location">
    <subcellularLocation>
        <location evidence="1">Cytoplasm</location>
        <location evidence="1">Cytoskeleton</location>
        <location evidence="1">Cilium basal body</location>
    </subcellularLocation>
</comment>
<dbReference type="GO" id="GO:0060271">
    <property type="term" value="P:cilium assembly"/>
    <property type="evidence" value="ECO:0007669"/>
    <property type="project" value="TreeGrafter"/>
</dbReference>
<evidence type="ECO:0000256" key="5">
    <source>
        <dbReference type="ARBA" id="ARBA00023273"/>
    </source>
</evidence>
<dbReference type="AlphaFoldDB" id="A0AAN7V7C5"/>
<gene>
    <name evidence="8" type="ORF">RI129_010095</name>
</gene>
<dbReference type="PROSITE" id="PS51381">
    <property type="entry name" value="C2_B9"/>
    <property type="match status" value="1"/>
</dbReference>
<comment type="caution">
    <text evidence="8">The sequence shown here is derived from an EMBL/GenBank/DDBJ whole genome shotgun (WGS) entry which is preliminary data.</text>
</comment>
<dbReference type="GO" id="GO:0036038">
    <property type="term" value="C:MKS complex"/>
    <property type="evidence" value="ECO:0007669"/>
    <property type="project" value="TreeGrafter"/>
</dbReference>
<organism evidence="8 9">
    <name type="scientific">Pyrocoelia pectoralis</name>
    <dbReference type="NCBI Taxonomy" id="417401"/>
    <lineage>
        <taxon>Eukaryota</taxon>
        <taxon>Metazoa</taxon>
        <taxon>Ecdysozoa</taxon>
        <taxon>Arthropoda</taxon>
        <taxon>Hexapoda</taxon>
        <taxon>Insecta</taxon>
        <taxon>Pterygota</taxon>
        <taxon>Neoptera</taxon>
        <taxon>Endopterygota</taxon>
        <taxon>Coleoptera</taxon>
        <taxon>Polyphaga</taxon>
        <taxon>Elateriformia</taxon>
        <taxon>Elateroidea</taxon>
        <taxon>Lampyridae</taxon>
        <taxon>Lampyrinae</taxon>
        <taxon>Pyrocoelia</taxon>
    </lineage>
</organism>
<keyword evidence="3" id="KW-0970">Cilium biogenesis/degradation</keyword>
<protein>
    <recommendedName>
        <fullName evidence="7">B9 domain-containing protein 1</fullName>
    </recommendedName>
</protein>
<comment type="similarity">
    <text evidence="6">Belongs to the B9D family.</text>
</comment>
<sequence>MNGRQTMSNGTFLLMICGQIEYIDTFTSSGTTWHCKYEFVSGTDWKIVGGLHAGVSQIVNIVANDNKVILNFPIEVVYKSTNPHGWPQIVISVYKGINLQGYGRAYMPFQAGLHKMKVSISTPLPSSLLGQIATAFGYQPELLQPTMLATTAGNNLIQMVSSGEASMLLNVMFQGLQSLEYDMGKSS</sequence>
<evidence type="ECO:0000256" key="4">
    <source>
        <dbReference type="ARBA" id="ARBA00023212"/>
    </source>
</evidence>
<accession>A0AAN7V7C5</accession>